<comment type="caution">
    <text evidence="2">The sequence shown here is derived from an EMBL/GenBank/DDBJ whole genome shotgun (WGS) entry which is preliminary data.</text>
</comment>
<name>X0WIF3_9ZZZZ</name>
<organism evidence="2">
    <name type="scientific">marine sediment metagenome</name>
    <dbReference type="NCBI Taxonomy" id="412755"/>
    <lineage>
        <taxon>unclassified sequences</taxon>
        <taxon>metagenomes</taxon>
        <taxon>ecological metagenomes</taxon>
    </lineage>
</organism>
<accession>X0WIF3</accession>
<keyword evidence="1" id="KW-0472">Membrane</keyword>
<evidence type="ECO:0008006" key="3">
    <source>
        <dbReference type="Google" id="ProtNLM"/>
    </source>
</evidence>
<protein>
    <recommendedName>
        <fullName evidence="3">Urease accessory protein UreH-like transmembrane domain-containing protein</fullName>
    </recommendedName>
</protein>
<proteinExistence type="predicted"/>
<evidence type="ECO:0000256" key="1">
    <source>
        <dbReference type="SAM" id="Phobius"/>
    </source>
</evidence>
<dbReference type="AlphaFoldDB" id="X0WIF3"/>
<reference evidence="2" key="1">
    <citation type="journal article" date="2014" name="Front. Microbiol.">
        <title>High frequency of phylogenetically diverse reductive dehalogenase-homologous genes in deep subseafloor sedimentary metagenomes.</title>
        <authorList>
            <person name="Kawai M."/>
            <person name="Futagami T."/>
            <person name="Toyoda A."/>
            <person name="Takaki Y."/>
            <person name="Nishi S."/>
            <person name="Hori S."/>
            <person name="Arai W."/>
            <person name="Tsubouchi T."/>
            <person name="Morono Y."/>
            <person name="Uchiyama I."/>
            <person name="Ito T."/>
            <person name="Fujiyama A."/>
            <person name="Inagaki F."/>
            <person name="Takami H."/>
        </authorList>
    </citation>
    <scope>NUCLEOTIDE SEQUENCE</scope>
    <source>
        <strain evidence="2">Expedition CK06-06</strain>
    </source>
</reference>
<sequence>GSQFVGNLFNKLTQFELWTRRVTGVIFIAVGIYYSLTYIFGVLQ</sequence>
<gene>
    <name evidence="2" type="ORF">S01H1_47627</name>
</gene>
<feature type="transmembrane region" description="Helical" evidence="1">
    <location>
        <begin position="22"/>
        <end position="43"/>
    </location>
</feature>
<keyword evidence="1" id="KW-1133">Transmembrane helix</keyword>
<evidence type="ECO:0000313" key="2">
    <source>
        <dbReference type="EMBL" id="GAG22977.1"/>
    </source>
</evidence>
<keyword evidence="1" id="KW-0812">Transmembrane</keyword>
<feature type="non-terminal residue" evidence="2">
    <location>
        <position position="1"/>
    </location>
</feature>
<dbReference type="EMBL" id="BARS01030537">
    <property type="protein sequence ID" value="GAG22977.1"/>
    <property type="molecule type" value="Genomic_DNA"/>
</dbReference>